<protein>
    <submittedName>
        <fullName evidence="4">Neuroglobin-2</fullName>
    </submittedName>
</protein>
<reference evidence="2" key="1">
    <citation type="submission" date="2022-10" db="EMBL/GenBank/DDBJ databases">
        <authorList>
            <person name="Chen Y."/>
            <person name="Dougan E. K."/>
            <person name="Chan C."/>
            <person name="Rhodes N."/>
            <person name="Thang M."/>
        </authorList>
    </citation>
    <scope>NUCLEOTIDE SEQUENCE</scope>
</reference>
<dbReference type="AlphaFoldDB" id="A0A9P1FR14"/>
<dbReference type="PANTHER" id="PTHR43036:SF1">
    <property type="entry name" value="S-ADENOSYL-L-METHIONINE-DEPENDENT METHYLTRANSFERASES SUPERFAMILY PROTEIN"/>
    <property type="match status" value="1"/>
</dbReference>
<evidence type="ECO:0000313" key="4">
    <source>
        <dbReference type="EMBL" id="CAL4772293.1"/>
    </source>
</evidence>
<organism evidence="2">
    <name type="scientific">Cladocopium goreaui</name>
    <dbReference type="NCBI Taxonomy" id="2562237"/>
    <lineage>
        <taxon>Eukaryota</taxon>
        <taxon>Sar</taxon>
        <taxon>Alveolata</taxon>
        <taxon>Dinophyceae</taxon>
        <taxon>Suessiales</taxon>
        <taxon>Symbiodiniaceae</taxon>
        <taxon>Cladocopium</taxon>
    </lineage>
</organism>
<dbReference type="EMBL" id="CAMXCT020000942">
    <property type="protein sequence ID" value="CAL1138356.1"/>
    <property type="molecule type" value="Genomic_DNA"/>
</dbReference>
<dbReference type="Proteomes" id="UP001152797">
    <property type="component" value="Unassembled WGS sequence"/>
</dbReference>
<gene>
    <name evidence="2" type="ORF">C1SCF055_LOCUS12472</name>
</gene>
<feature type="domain" description="Methyltransferase type 11" evidence="1">
    <location>
        <begin position="181"/>
        <end position="239"/>
    </location>
</feature>
<accession>A0A9P1FR14</accession>
<evidence type="ECO:0000313" key="3">
    <source>
        <dbReference type="EMBL" id="CAL1138356.1"/>
    </source>
</evidence>
<keyword evidence="5" id="KW-1185">Reference proteome</keyword>
<evidence type="ECO:0000259" key="1">
    <source>
        <dbReference type="Pfam" id="PF08241"/>
    </source>
</evidence>
<dbReference type="EMBL" id="CAMXCT010000942">
    <property type="protein sequence ID" value="CAI3984981.1"/>
    <property type="molecule type" value="Genomic_DNA"/>
</dbReference>
<dbReference type="Pfam" id="PF08241">
    <property type="entry name" value="Methyltransf_11"/>
    <property type="match status" value="1"/>
</dbReference>
<evidence type="ECO:0000313" key="2">
    <source>
        <dbReference type="EMBL" id="CAI3984981.1"/>
    </source>
</evidence>
<dbReference type="GO" id="GO:0008757">
    <property type="term" value="F:S-adenosylmethionine-dependent methyltransferase activity"/>
    <property type="evidence" value="ECO:0007669"/>
    <property type="project" value="InterPro"/>
</dbReference>
<proteinExistence type="predicted"/>
<sequence>MLPPYVLPTAAAPRLAPRVSLSAVSPAVRVANAVPRRGWQIGWLAALCGWGRGQRAVAAPKKVVKIHSVDQEVEIPKAKVDTPVAKSLEKFTYPTRWPYGERDFFRLDRSDDAEFYAEPKLVKHLDDQTLKVLTEFYAVVFPKDREFSALDVCSSWISHYPQTPKPVRLAITGMNAEELKANVQATDWTVQDLNLDPKLPYGDAEFDVVTNTVSVDYLTKPLEVFREVGRVLRPGGLAVVAFSNRCFLSKLVAIWSVGDPDDRVEVAANYFHFADCFKDAEAVDLSPPNADPLFVVTAVRK</sequence>
<dbReference type="SUPFAM" id="SSF53335">
    <property type="entry name" value="S-adenosyl-L-methionine-dependent methyltransferases"/>
    <property type="match status" value="1"/>
</dbReference>
<dbReference type="InterPro" id="IPR013216">
    <property type="entry name" value="Methyltransf_11"/>
</dbReference>
<name>A0A9P1FR14_9DINO</name>
<dbReference type="PANTHER" id="PTHR43036">
    <property type="entry name" value="OSJNBB0011N17.9 PROTEIN"/>
    <property type="match status" value="1"/>
</dbReference>
<evidence type="ECO:0000313" key="5">
    <source>
        <dbReference type="Proteomes" id="UP001152797"/>
    </source>
</evidence>
<dbReference type="Gene3D" id="3.40.50.150">
    <property type="entry name" value="Vaccinia Virus protein VP39"/>
    <property type="match status" value="1"/>
</dbReference>
<dbReference type="InterPro" id="IPR029063">
    <property type="entry name" value="SAM-dependent_MTases_sf"/>
</dbReference>
<dbReference type="OrthoDB" id="2013972at2759"/>
<reference evidence="3" key="2">
    <citation type="submission" date="2024-04" db="EMBL/GenBank/DDBJ databases">
        <authorList>
            <person name="Chen Y."/>
            <person name="Shah S."/>
            <person name="Dougan E. K."/>
            <person name="Thang M."/>
            <person name="Chan C."/>
        </authorList>
    </citation>
    <scope>NUCLEOTIDE SEQUENCE [LARGE SCALE GENOMIC DNA]</scope>
</reference>
<dbReference type="EMBL" id="CAMXCT030000942">
    <property type="protein sequence ID" value="CAL4772293.1"/>
    <property type="molecule type" value="Genomic_DNA"/>
</dbReference>
<comment type="caution">
    <text evidence="2">The sequence shown here is derived from an EMBL/GenBank/DDBJ whole genome shotgun (WGS) entry which is preliminary data.</text>
</comment>